<comment type="similarity">
    <text evidence="1">Belongs to the Gfo/Idh/MocA family.</text>
</comment>
<proteinExistence type="inferred from homology"/>
<dbReference type="RefSeq" id="WP_345645378.1">
    <property type="nucleotide sequence ID" value="NZ_BAABEP010000013.1"/>
</dbReference>
<evidence type="ECO:0000259" key="5">
    <source>
        <dbReference type="Pfam" id="PF22725"/>
    </source>
</evidence>
<dbReference type="Gene3D" id="3.30.360.10">
    <property type="entry name" value="Dihydrodipicolinate Reductase, domain 2"/>
    <property type="match status" value="1"/>
</dbReference>
<evidence type="ECO:0000313" key="7">
    <source>
        <dbReference type="Proteomes" id="UP001499884"/>
    </source>
</evidence>
<dbReference type="Pfam" id="PF01408">
    <property type="entry name" value="GFO_IDH_MocA"/>
    <property type="match status" value="1"/>
</dbReference>
<feature type="domain" description="Gfo/Idh/MocA-like oxidoreductase N-terminal" evidence="4">
    <location>
        <begin position="29"/>
        <end position="145"/>
    </location>
</feature>
<dbReference type="InterPro" id="IPR050984">
    <property type="entry name" value="Gfo/Idh/MocA_domain"/>
</dbReference>
<name>A0ABP7EVX3_9ACTN</name>
<evidence type="ECO:0000313" key="6">
    <source>
        <dbReference type="EMBL" id="GAA3726028.1"/>
    </source>
</evidence>
<feature type="domain" description="GFO/IDH/MocA-like oxidoreductase" evidence="5">
    <location>
        <begin position="155"/>
        <end position="270"/>
    </location>
</feature>
<reference evidence="7" key="1">
    <citation type="journal article" date="2019" name="Int. J. Syst. Evol. Microbiol.">
        <title>The Global Catalogue of Microorganisms (GCM) 10K type strain sequencing project: providing services to taxonomists for standard genome sequencing and annotation.</title>
        <authorList>
            <consortium name="The Broad Institute Genomics Platform"/>
            <consortium name="The Broad Institute Genome Sequencing Center for Infectious Disease"/>
            <person name="Wu L."/>
            <person name="Ma J."/>
        </authorList>
    </citation>
    <scope>NUCLEOTIDE SEQUENCE [LARGE SCALE GENOMIC DNA]</scope>
    <source>
        <strain evidence="7">JCM 30846</strain>
    </source>
</reference>
<dbReference type="InterPro" id="IPR055170">
    <property type="entry name" value="GFO_IDH_MocA-like_dom"/>
</dbReference>
<dbReference type="Proteomes" id="UP001499884">
    <property type="component" value="Unassembled WGS sequence"/>
</dbReference>
<dbReference type="InterPro" id="IPR036291">
    <property type="entry name" value="NAD(P)-bd_dom_sf"/>
</dbReference>
<dbReference type="PANTHER" id="PTHR22604">
    <property type="entry name" value="OXIDOREDUCTASES"/>
    <property type="match status" value="1"/>
</dbReference>
<comment type="caution">
    <text evidence="6">The sequence shown here is derived from an EMBL/GenBank/DDBJ whole genome shotgun (WGS) entry which is preliminary data.</text>
</comment>
<dbReference type="InterPro" id="IPR000683">
    <property type="entry name" value="Gfo/Idh/MocA-like_OxRdtase_N"/>
</dbReference>
<dbReference type="SUPFAM" id="SSF55347">
    <property type="entry name" value="Glyceraldehyde-3-phosphate dehydrogenase-like, C-terminal domain"/>
    <property type="match status" value="1"/>
</dbReference>
<dbReference type="SUPFAM" id="SSF51735">
    <property type="entry name" value="NAD(P)-binding Rossmann-fold domains"/>
    <property type="match status" value="1"/>
</dbReference>
<feature type="compositionally biased region" description="Pro residues" evidence="3">
    <location>
        <begin position="10"/>
        <end position="24"/>
    </location>
</feature>
<keyword evidence="7" id="KW-1185">Reference proteome</keyword>
<dbReference type="PANTHER" id="PTHR22604:SF105">
    <property type="entry name" value="TRANS-1,2-DIHYDROBENZENE-1,2-DIOL DEHYDROGENASE"/>
    <property type="match status" value="1"/>
</dbReference>
<dbReference type="Pfam" id="PF22725">
    <property type="entry name" value="GFO_IDH_MocA_C3"/>
    <property type="match status" value="1"/>
</dbReference>
<sequence length="349" mass="36720">MSPAQIGTPGTPPDPAPAGAPPGAPPLGLGVLGCASIARRRMLPAVVSDPSVRLAAVASRRGARAEAVTRQFGGVPVEGYRRLLAREDVDAVYIPLPAALHAEWIEAALRAGKHVLAEKPLAVDASTAARLVALARASHLLLVENYMFTHHSQHRCVRALLKQGVIGELRAFTAAFAIPALPPDDIRNRPELGGGALLDVAGYPIRAAELFLGDGVDVAASVLRFGSAGGVDSGGAVLLRTAEGVTGQLTFGIDHAYRSCYELWGSTGRLTLDRAFTPPPGHRPLVRVERADGVREHVLAPDDQFARVISAFARAVRTGADELCESGVHRVADIVPHARLVDAVREAAR</sequence>
<feature type="region of interest" description="Disordered" evidence="3">
    <location>
        <begin position="1"/>
        <end position="24"/>
    </location>
</feature>
<accession>A0ABP7EVX3</accession>
<organism evidence="6 7">
    <name type="scientific">Streptomyces tremellae</name>
    <dbReference type="NCBI Taxonomy" id="1124239"/>
    <lineage>
        <taxon>Bacteria</taxon>
        <taxon>Bacillati</taxon>
        <taxon>Actinomycetota</taxon>
        <taxon>Actinomycetes</taxon>
        <taxon>Kitasatosporales</taxon>
        <taxon>Streptomycetaceae</taxon>
        <taxon>Streptomyces</taxon>
    </lineage>
</organism>
<evidence type="ECO:0000256" key="2">
    <source>
        <dbReference type="ARBA" id="ARBA00023002"/>
    </source>
</evidence>
<gene>
    <name evidence="6" type="ORF">GCM10023082_25030</name>
</gene>
<dbReference type="Gene3D" id="3.40.50.720">
    <property type="entry name" value="NAD(P)-binding Rossmann-like Domain"/>
    <property type="match status" value="1"/>
</dbReference>
<evidence type="ECO:0000256" key="3">
    <source>
        <dbReference type="SAM" id="MobiDB-lite"/>
    </source>
</evidence>
<keyword evidence="2" id="KW-0560">Oxidoreductase</keyword>
<protein>
    <submittedName>
        <fullName evidence="6">Gfo/Idh/MocA family oxidoreductase</fullName>
    </submittedName>
</protein>
<dbReference type="EMBL" id="BAABEP010000013">
    <property type="protein sequence ID" value="GAA3726028.1"/>
    <property type="molecule type" value="Genomic_DNA"/>
</dbReference>
<evidence type="ECO:0000256" key="1">
    <source>
        <dbReference type="ARBA" id="ARBA00010928"/>
    </source>
</evidence>
<evidence type="ECO:0000259" key="4">
    <source>
        <dbReference type="Pfam" id="PF01408"/>
    </source>
</evidence>